<dbReference type="NCBIfam" id="TIGR01930">
    <property type="entry name" value="AcCoA-C-Actrans"/>
    <property type="match status" value="1"/>
</dbReference>
<dbReference type="PANTHER" id="PTHR43365">
    <property type="entry name" value="BLR7806 PROTEIN"/>
    <property type="match status" value="1"/>
</dbReference>
<dbReference type="Proteomes" id="UP000037643">
    <property type="component" value="Chromosome"/>
</dbReference>
<proteinExistence type="inferred from homology"/>
<feature type="domain" description="Thiolase N-terminal" evidence="5">
    <location>
        <begin position="3"/>
        <end position="221"/>
    </location>
</feature>
<dbReference type="PATRIC" id="fig|543877.4.peg.2624"/>
<dbReference type="STRING" id="543877.AM2010_2586"/>
<feature type="domain" description="Thiolase C-terminal" evidence="6">
    <location>
        <begin position="261"/>
        <end position="382"/>
    </location>
</feature>
<evidence type="ECO:0000259" key="6">
    <source>
        <dbReference type="Pfam" id="PF02803"/>
    </source>
</evidence>
<dbReference type="RefSeq" id="WP_047807437.1">
    <property type="nucleotide sequence ID" value="NZ_CP011805.1"/>
</dbReference>
<dbReference type="GO" id="GO:0003988">
    <property type="term" value="F:acetyl-CoA C-acyltransferase activity"/>
    <property type="evidence" value="ECO:0007669"/>
    <property type="project" value="UniProtKB-ARBA"/>
</dbReference>
<dbReference type="KEGG" id="amx:AM2010_2586"/>
<dbReference type="Pfam" id="PF00108">
    <property type="entry name" value="Thiolase_N"/>
    <property type="match status" value="1"/>
</dbReference>
<dbReference type="PROSITE" id="PS00737">
    <property type="entry name" value="THIOLASE_2"/>
    <property type="match status" value="1"/>
</dbReference>
<name>A0A0G3XDD9_9SPHN</name>
<dbReference type="InterPro" id="IPR020616">
    <property type="entry name" value="Thiolase_N"/>
</dbReference>
<dbReference type="SUPFAM" id="SSF53901">
    <property type="entry name" value="Thiolase-like"/>
    <property type="match status" value="2"/>
</dbReference>
<gene>
    <name evidence="7" type="ORF">AM2010_2586</name>
</gene>
<evidence type="ECO:0000256" key="4">
    <source>
        <dbReference type="RuleBase" id="RU003557"/>
    </source>
</evidence>
<dbReference type="OrthoDB" id="9764638at2"/>
<evidence type="ECO:0000313" key="8">
    <source>
        <dbReference type="Proteomes" id="UP000037643"/>
    </source>
</evidence>
<evidence type="ECO:0000256" key="3">
    <source>
        <dbReference type="ARBA" id="ARBA00023315"/>
    </source>
</evidence>
<dbReference type="InterPro" id="IPR020617">
    <property type="entry name" value="Thiolase_C"/>
</dbReference>
<dbReference type="InterPro" id="IPR016039">
    <property type="entry name" value="Thiolase-like"/>
</dbReference>
<dbReference type="Pfam" id="PF02803">
    <property type="entry name" value="Thiolase_C"/>
    <property type="match status" value="1"/>
</dbReference>
<dbReference type="PIRSF" id="PIRSF000429">
    <property type="entry name" value="Ac-CoA_Ac_transf"/>
    <property type="match status" value="1"/>
</dbReference>
<dbReference type="EMBL" id="CP011805">
    <property type="protein sequence ID" value="AKM08641.1"/>
    <property type="molecule type" value="Genomic_DNA"/>
</dbReference>
<dbReference type="AlphaFoldDB" id="A0A0G3XDD9"/>
<dbReference type="Gene3D" id="3.40.47.10">
    <property type="match status" value="2"/>
</dbReference>
<evidence type="ECO:0000256" key="2">
    <source>
        <dbReference type="ARBA" id="ARBA00022679"/>
    </source>
</evidence>
<dbReference type="PANTHER" id="PTHR43365:SF1">
    <property type="entry name" value="ACETYL-COA C-ACYLTRANSFERASE"/>
    <property type="match status" value="1"/>
</dbReference>
<evidence type="ECO:0000313" key="7">
    <source>
        <dbReference type="EMBL" id="AKM08641.1"/>
    </source>
</evidence>
<accession>A0A0G3XDD9</accession>
<keyword evidence="2 4" id="KW-0808">Transferase</keyword>
<sequence>MEVYIADAVRTPRGKAKPDGGLAELSPHGLATTLIDALEERSGIGRENVERLSLGCVGQVGAQGGHLALTTKIAARLPEGTVTHTLNNFCVSGLTAIAESANAIAAGQAGLALAGGVEMMSQVPFMADKADYYTAREFAARDQYIPVVLAAERLSVRENIDRATMDRAAIASQGRAAAAESDDALNASRIAQPSLDRDETIRPIDAEKAAALAPAFAAMGEQYAEPLDGEALDYRMTVAHAPPMADGAGIAMLGTREQVANPRARIVAFAEAGGDVRDSLLGGFAAMERALEKADLSLADMDRIEFMEAFAVTIAKLERDYAVDMDKVNVGGGHLAKGHPMGATGAILLSALLDALDACEGRHGLVVTTGAQGVGAAMIVERLAR</sequence>
<protein>
    <submittedName>
        <fullName evidence="7">Acyl-CoA thiolase</fullName>
    </submittedName>
</protein>
<organism evidence="7 8">
    <name type="scientific">Pelagerythrobacter marensis</name>
    <dbReference type="NCBI Taxonomy" id="543877"/>
    <lineage>
        <taxon>Bacteria</taxon>
        <taxon>Pseudomonadati</taxon>
        <taxon>Pseudomonadota</taxon>
        <taxon>Alphaproteobacteria</taxon>
        <taxon>Sphingomonadales</taxon>
        <taxon>Erythrobacteraceae</taxon>
        <taxon>Pelagerythrobacter</taxon>
    </lineage>
</organism>
<dbReference type="InterPro" id="IPR020613">
    <property type="entry name" value="Thiolase_CS"/>
</dbReference>
<reference evidence="7 8" key="1">
    <citation type="submission" date="2015-06" db="EMBL/GenBank/DDBJ databases">
        <authorList>
            <person name="Kim K.M."/>
        </authorList>
    </citation>
    <scope>NUCLEOTIDE SEQUENCE [LARGE SCALE GENOMIC DNA]</scope>
    <source>
        <strain evidence="7 8">KCTC 22370</strain>
    </source>
</reference>
<evidence type="ECO:0000256" key="1">
    <source>
        <dbReference type="ARBA" id="ARBA00010982"/>
    </source>
</evidence>
<evidence type="ECO:0000259" key="5">
    <source>
        <dbReference type="Pfam" id="PF00108"/>
    </source>
</evidence>
<keyword evidence="3 4" id="KW-0012">Acyltransferase</keyword>
<keyword evidence="8" id="KW-1185">Reference proteome</keyword>
<comment type="similarity">
    <text evidence="1 4">Belongs to the thiolase-like superfamily. Thiolase family.</text>
</comment>
<dbReference type="InterPro" id="IPR002155">
    <property type="entry name" value="Thiolase"/>
</dbReference>